<dbReference type="InterPro" id="IPR029052">
    <property type="entry name" value="Metallo-depent_PP-like"/>
</dbReference>
<dbReference type="Proteomes" id="UP000824125">
    <property type="component" value="Unassembled WGS sequence"/>
</dbReference>
<proteinExistence type="predicted"/>
<organism evidence="2 3">
    <name type="scientific">Candidatus Scybalenecus merdavium</name>
    <dbReference type="NCBI Taxonomy" id="2840939"/>
    <lineage>
        <taxon>Bacteria</taxon>
        <taxon>Bacillati</taxon>
        <taxon>Bacillota</taxon>
        <taxon>Clostridia</taxon>
        <taxon>Eubacteriales</taxon>
        <taxon>Oscillospiraceae</taxon>
        <taxon>Oscillospiraceae incertae sedis</taxon>
        <taxon>Candidatus Scybalenecus</taxon>
    </lineage>
</organism>
<dbReference type="GO" id="GO:0016787">
    <property type="term" value="F:hydrolase activity"/>
    <property type="evidence" value="ECO:0007669"/>
    <property type="project" value="InterPro"/>
</dbReference>
<evidence type="ECO:0000313" key="2">
    <source>
        <dbReference type="EMBL" id="HIU68705.1"/>
    </source>
</evidence>
<sequence length="313" mass="35583">MIGMLRRLIAVFMTLFVFFPWEATAISPMQAGQPDEIRLNVSIFSDGHMEGNNRTRFVNHANAFRDISGAETPVDAAVLVGDNTMNGQEVEYLILYGLMSRYLQVDNVLIAPGNHELCKENEYEKYFRRFMQYNRVFYGYQNETAYFSRDINGYKLIIMATEADSKVQAYHSPEQLAWLKSELAEAAAAGKPAFVFNHNPIDGKFQHKWPGADVGPQGAELDSILHSCSTQVFYFSGHLHMGIYENGNGLTQEDNVVYVNVPGFGEECLYGDLIDAGMGWQMEVYDDRVVLRLRNFAESRWVDGYTYTYALTQ</sequence>
<dbReference type="InterPro" id="IPR004843">
    <property type="entry name" value="Calcineurin-like_PHP"/>
</dbReference>
<dbReference type="Pfam" id="PF00149">
    <property type="entry name" value="Metallophos"/>
    <property type="match status" value="1"/>
</dbReference>
<accession>A0A9D1SNM6</accession>
<dbReference type="PANTHER" id="PTHR43143:SF1">
    <property type="entry name" value="SERINE_THREONINE-PROTEIN PHOSPHATASE CPPED1"/>
    <property type="match status" value="1"/>
</dbReference>
<reference evidence="2" key="1">
    <citation type="submission" date="2020-10" db="EMBL/GenBank/DDBJ databases">
        <authorList>
            <person name="Gilroy R."/>
        </authorList>
    </citation>
    <scope>NUCLEOTIDE SEQUENCE</scope>
    <source>
        <strain evidence="2">CHK176-6737</strain>
    </source>
</reference>
<dbReference type="PANTHER" id="PTHR43143">
    <property type="entry name" value="METALLOPHOSPHOESTERASE, CALCINEURIN SUPERFAMILY"/>
    <property type="match status" value="1"/>
</dbReference>
<gene>
    <name evidence="2" type="ORF">IAD23_01955</name>
</gene>
<dbReference type="SUPFAM" id="SSF56300">
    <property type="entry name" value="Metallo-dependent phosphatases"/>
    <property type="match status" value="1"/>
</dbReference>
<protein>
    <submittedName>
        <fullName evidence="2">Metallophosphoesterase</fullName>
    </submittedName>
</protein>
<dbReference type="Gene3D" id="3.60.21.10">
    <property type="match status" value="1"/>
</dbReference>
<feature type="domain" description="Calcineurin-like phosphoesterase" evidence="1">
    <location>
        <begin position="43"/>
        <end position="240"/>
    </location>
</feature>
<reference evidence="2" key="2">
    <citation type="journal article" date="2021" name="PeerJ">
        <title>Extensive microbial diversity within the chicken gut microbiome revealed by metagenomics and culture.</title>
        <authorList>
            <person name="Gilroy R."/>
            <person name="Ravi A."/>
            <person name="Getino M."/>
            <person name="Pursley I."/>
            <person name="Horton D.L."/>
            <person name="Alikhan N.F."/>
            <person name="Baker D."/>
            <person name="Gharbi K."/>
            <person name="Hall N."/>
            <person name="Watson M."/>
            <person name="Adriaenssens E.M."/>
            <person name="Foster-Nyarko E."/>
            <person name="Jarju S."/>
            <person name="Secka A."/>
            <person name="Antonio M."/>
            <person name="Oren A."/>
            <person name="Chaudhuri R.R."/>
            <person name="La Ragione R."/>
            <person name="Hildebrand F."/>
            <person name="Pallen M.J."/>
        </authorList>
    </citation>
    <scope>NUCLEOTIDE SEQUENCE</scope>
    <source>
        <strain evidence="2">CHK176-6737</strain>
    </source>
</reference>
<comment type="caution">
    <text evidence="2">The sequence shown here is derived from an EMBL/GenBank/DDBJ whole genome shotgun (WGS) entry which is preliminary data.</text>
</comment>
<name>A0A9D1SNM6_9FIRM</name>
<dbReference type="EMBL" id="DVNM01000012">
    <property type="protein sequence ID" value="HIU68705.1"/>
    <property type="molecule type" value="Genomic_DNA"/>
</dbReference>
<dbReference type="InterPro" id="IPR051918">
    <property type="entry name" value="STPP_CPPED1"/>
</dbReference>
<evidence type="ECO:0000259" key="1">
    <source>
        <dbReference type="Pfam" id="PF00149"/>
    </source>
</evidence>
<dbReference type="AlphaFoldDB" id="A0A9D1SNM6"/>
<evidence type="ECO:0000313" key="3">
    <source>
        <dbReference type="Proteomes" id="UP000824125"/>
    </source>
</evidence>